<dbReference type="InterPro" id="IPR033469">
    <property type="entry name" value="CYTH-like_dom_sf"/>
</dbReference>
<dbReference type="PANTHER" id="PTHR34948:SF2">
    <property type="entry name" value="TRIPHOSPHATE TUNNEL METALLOENZYME 3"/>
    <property type="match status" value="1"/>
</dbReference>
<comment type="caution">
    <text evidence="2">The sequence shown here is derived from an EMBL/GenBank/DDBJ whole genome shotgun (WGS) entry which is preliminary data.</text>
</comment>
<name>A0ABN3Y7G4_9ENTE</name>
<dbReference type="PROSITE" id="PS51707">
    <property type="entry name" value="CYTH"/>
    <property type="match status" value="1"/>
</dbReference>
<protein>
    <submittedName>
        <fullName evidence="2">CYTH domain-containing protein</fullName>
    </submittedName>
</protein>
<dbReference type="CDD" id="cd07762">
    <property type="entry name" value="CYTH-like_Pase_1"/>
    <property type="match status" value="1"/>
</dbReference>
<dbReference type="InterPro" id="IPR023577">
    <property type="entry name" value="CYTH_domain"/>
</dbReference>
<evidence type="ECO:0000313" key="3">
    <source>
        <dbReference type="Proteomes" id="UP001501577"/>
    </source>
</evidence>
<evidence type="ECO:0000313" key="2">
    <source>
        <dbReference type="EMBL" id="GAA3021955.1"/>
    </source>
</evidence>
<dbReference type="EMBL" id="BAAAXQ010000063">
    <property type="protein sequence ID" value="GAA3021955.1"/>
    <property type="molecule type" value="Genomic_DNA"/>
</dbReference>
<dbReference type="RefSeq" id="WP_068707238.1">
    <property type="nucleotide sequence ID" value="NZ_BAAAXQ010000063.1"/>
</dbReference>
<dbReference type="Gene3D" id="2.40.320.10">
    <property type="entry name" value="Hypothetical Protein Pfu-838710-001"/>
    <property type="match status" value="1"/>
</dbReference>
<accession>A0ABN3Y7G4</accession>
<reference evidence="2 3" key="1">
    <citation type="journal article" date="2019" name="Int. J. Syst. Evol. Microbiol.">
        <title>The Global Catalogue of Microorganisms (GCM) 10K type strain sequencing project: providing services to taxonomists for standard genome sequencing and annotation.</title>
        <authorList>
            <consortium name="The Broad Institute Genomics Platform"/>
            <consortium name="The Broad Institute Genome Sequencing Center for Infectious Disease"/>
            <person name="Wu L."/>
            <person name="Ma J."/>
        </authorList>
    </citation>
    <scope>NUCLEOTIDE SEQUENCE [LARGE SCALE GENOMIC DNA]</scope>
    <source>
        <strain evidence="2 3">JCM 8736</strain>
    </source>
</reference>
<proteinExistence type="predicted"/>
<keyword evidence="3" id="KW-1185">Reference proteome</keyword>
<dbReference type="Proteomes" id="UP001501577">
    <property type="component" value="Unassembled WGS sequence"/>
</dbReference>
<gene>
    <name evidence="2" type="ORF">GCM10019998_18110</name>
</gene>
<sequence length="191" mass="22038">MSQQTEIEFKTLLSKDDYHRIIQYYQLQNKDFHIQKNCYFDTLNQKLAKNNCGLRIRQLASSGELTLKTPEKVGLLETTDLLSTEQAEKLISQQKILSTGNVADKLKDYAIAASDLVLLTELTTKRAEFSIKEGLLALDENWYSDQHDYELELEVENSKKGKQDFQNLLDKFQLTYKPAQNKIVRAIQATK</sequence>
<feature type="domain" description="CYTH" evidence="1">
    <location>
        <begin position="4"/>
        <end position="191"/>
    </location>
</feature>
<organism evidence="2 3">
    <name type="scientific">Tetragenococcus solitarius</name>
    <dbReference type="NCBI Taxonomy" id="71453"/>
    <lineage>
        <taxon>Bacteria</taxon>
        <taxon>Bacillati</taxon>
        <taxon>Bacillota</taxon>
        <taxon>Bacilli</taxon>
        <taxon>Lactobacillales</taxon>
        <taxon>Enterococcaceae</taxon>
        <taxon>Tetragenococcus</taxon>
    </lineage>
</organism>
<dbReference type="SUPFAM" id="SSF55154">
    <property type="entry name" value="CYTH-like phosphatases"/>
    <property type="match status" value="1"/>
</dbReference>
<dbReference type="PIRSF" id="PIRSF012526">
    <property type="entry name" value="CYTH_UCP012526"/>
    <property type="match status" value="1"/>
</dbReference>
<dbReference type="SMART" id="SM01118">
    <property type="entry name" value="CYTH"/>
    <property type="match status" value="1"/>
</dbReference>
<dbReference type="Pfam" id="PF01928">
    <property type="entry name" value="CYTH"/>
    <property type="match status" value="1"/>
</dbReference>
<dbReference type="InterPro" id="IPR009195">
    <property type="entry name" value="Uncharacterised_YjbK"/>
</dbReference>
<evidence type="ECO:0000259" key="1">
    <source>
        <dbReference type="PROSITE" id="PS51707"/>
    </source>
</evidence>
<dbReference type="PANTHER" id="PTHR34948">
    <property type="entry name" value="OS08G0299200 PROTEIN"/>
    <property type="match status" value="1"/>
</dbReference>